<dbReference type="PROSITE" id="PS50110">
    <property type="entry name" value="RESPONSE_REGULATORY"/>
    <property type="match status" value="1"/>
</dbReference>
<keyword evidence="6" id="KW-1185">Reference proteome</keyword>
<dbReference type="Gene3D" id="3.40.50.2300">
    <property type="match status" value="1"/>
</dbReference>
<evidence type="ECO:0000256" key="2">
    <source>
        <dbReference type="ARBA" id="ARBA00023012"/>
    </source>
</evidence>
<dbReference type="PANTHER" id="PTHR44591">
    <property type="entry name" value="STRESS RESPONSE REGULATOR PROTEIN 1"/>
    <property type="match status" value="1"/>
</dbReference>
<evidence type="ECO:0000256" key="1">
    <source>
        <dbReference type="ARBA" id="ARBA00022553"/>
    </source>
</evidence>
<sequence>MKHTDTSGNCISHAEGVLPDRVLIVEDDAILAVTIEMTLRDAGIHDIEMCSTTEMALVALREKQPDAIVLDVHLADRDDGWTIAELVRSLGPNSPRIVFSTGAPRDIPQDIAELGCVLEKPYDPETLVDVLREPRRRGIISRLRGALT</sequence>
<evidence type="ECO:0000259" key="4">
    <source>
        <dbReference type="PROSITE" id="PS50110"/>
    </source>
</evidence>
<comment type="caution">
    <text evidence="5">The sequence shown here is derived from an EMBL/GenBank/DDBJ whole genome shotgun (WGS) entry which is preliminary data.</text>
</comment>
<dbReference type="SUPFAM" id="SSF52172">
    <property type="entry name" value="CheY-like"/>
    <property type="match status" value="1"/>
</dbReference>
<evidence type="ECO:0000313" key="5">
    <source>
        <dbReference type="EMBL" id="MDP4540102.1"/>
    </source>
</evidence>
<name>A0ABT9H9V1_9SPHN</name>
<evidence type="ECO:0000313" key="6">
    <source>
        <dbReference type="Proteomes" id="UP001235664"/>
    </source>
</evidence>
<keyword evidence="2" id="KW-0902">Two-component regulatory system</keyword>
<dbReference type="InterPro" id="IPR001789">
    <property type="entry name" value="Sig_transdc_resp-reg_receiver"/>
</dbReference>
<dbReference type="PANTHER" id="PTHR44591:SF14">
    <property type="entry name" value="PROTEIN PILG"/>
    <property type="match status" value="1"/>
</dbReference>
<evidence type="ECO:0000256" key="3">
    <source>
        <dbReference type="PROSITE-ProRule" id="PRU00169"/>
    </source>
</evidence>
<dbReference type="InterPro" id="IPR050595">
    <property type="entry name" value="Bact_response_regulator"/>
</dbReference>
<organism evidence="5 6">
    <name type="scientific">Qipengyuania benthica</name>
    <dbReference type="NCBI Taxonomy" id="3067651"/>
    <lineage>
        <taxon>Bacteria</taxon>
        <taxon>Pseudomonadati</taxon>
        <taxon>Pseudomonadota</taxon>
        <taxon>Alphaproteobacteria</taxon>
        <taxon>Sphingomonadales</taxon>
        <taxon>Erythrobacteraceae</taxon>
        <taxon>Qipengyuania</taxon>
    </lineage>
</organism>
<proteinExistence type="predicted"/>
<dbReference type="EMBL" id="JAVAIL010000003">
    <property type="protein sequence ID" value="MDP4540102.1"/>
    <property type="molecule type" value="Genomic_DNA"/>
</dbReference>
<dbReference type="InterPro" id="IPR011006">
    <property type="entry name" value="CheY-like_superfamily"/>
</dbReference>
<dbReference type="Proteomes" id="UP001235664">
    <property type="component" value="Unassembled WGS sequence"/>
</dbReference>
<feature type="domain" description="Response regulatory" evidence="4">
    <location>
        <begin position="21"/>
        <end position="135"/>
    </location>
</feature>
<dbReference type="Pfam" id="PF00072">
    <property type="entry name" value="Response_reg"/>
    <property type="match status" value="1"/>
</dbReference>
<dbReference type="RefSeq" id="WP_305930245.1">
    <property type="nucleotide sequence ID" value="NZ_JAVAIL010000003.1"/>
</dbReference>
<protein>
    <submittedName>
        <fullName evidence="5">Response regulator</fullName>
    </submittedName>
</protein>
<accession>A0ABT9H9V1</accession>
<keyword evidence="1 3" id="KW-0597">Phosphoprotein</keyword>
<feature type="modified residue" description="4-aspartylphosphate" evidence="3">
    <location>
        <position position="71"/>
    </location>
</feature>
<gene>
    <name evidence="5" type="ORF">Q9K01_10735</name>
</gene>
<dbReference type="SMART" id="SM00448">
    <property type="entry name" value="REC"/>
    <property type="match status" value="1"/>
</dbReference>
<reference evidence="5 6" key="1">
    <citation type="submission" date="2023-08" db="EMBL/GenBank/DDBJ databases">
        <title>genomic of DY56.</title>
        <authorList>
            <person name="Wang Y."/>
        </authorList>
    </citation>
    <scope>NUCLEOTIDE SEQUENCE [LARGE SCALE GENOMIC DNA]</scope>
    <source>
        <strain evidence="5 6">DY56-A-20</strain>
    </source>
</reference>